<comment type="function">
    <text evidence="12">Catalyzes the formation of phosphatidylethanolamine (PtdEtn) from phosphatidylserine (PtdSer). Plays a central role in phospholipid metabolism and in the interorganelle trafficking of phosphatidylserine.</text>
</comment>
<keyword evidence="12" id="KW-0496">Mitochondrion</keyword>
<evidence type="ECO:0000256" key="10">
    <source>
        <dbReference type="ARBA" id="ARBA00023264"/>
    </source>
</evidence>
<evidence type="ECO:0000256" key="3">
    <source>
        <dbReference type="ARBA" id="ARBA00022692"/>
    </source>
</evidence>
<dbReference type="InterPro" id="IPR033177">
    <property type="entry name" value="PSD-B"/>
</dbReference>
<evidence type="ECO:0000256" key="5">
    <source>
        <dbReference type="ARBA" id="ARBA00022989"/>
    </source>
</evidence>
<comment type="subcellular location">
    <molecule>Phosphatidylserine decarboxylase 1 alpha chain</molecule>
    <subcellularLocation>
        <location evidence="12">Mitochondrion inner membrane</location>
        <topology evidence="12">Peripheral membrane protein</topology>
        <orientation evidence="12">Intermembrane side</orientation>
    </subcellularLocation>
    <text evidence="12">Anchored to the mitochondrial inner membrane through its interaction with the integral membrane beta chain.</text>
</comment>
<comment type="pathway">
    <text evidence="12">Phospholipid metabolism; phosphatidylethanolamine biosynthesis; phosphatidylethanolamine from CDP-diacylglycerol: step 2/2.</text>
</comment>
<dbReference type="AlphaFoldDB" id="A0A9P8QAB3"/>
<name>A0A9P8QAB3_WICPI</name>
<comment type="caution">
    <text evidence="13">The sequence shown here is derived from an EMBL/GenBank/DDBJ whole genome shotgun (WGS) entry which is preliminary data.</text>
</comment>
<comment type="catalytic activity">
    <reaction evidence="12">
        <text>a 1,2-diacyl-sn-glycero-3-phospho-L-serine + H(+) = a 1,2-diacyl-sn-glycero-3-phosphoethanolamine + CO2</text>
        <dbReference type="Rhea" id="RHEA:20828"/>
        <dbReference type="ChEBI" id="CHEBI:15378"/>
        <dbReference type="ChEBI" id="CHEBI:16526"/>
        <dbReference type="ChEBI" id="CHEBI:57262"/>
        <dbReference type="ChEBI" id="CHEBI:64612"/>
        <dbReference type="EC" id="4.1.1.65"/>
    </reaction>
</comment>
<dbReference type="GO" id="GO:0006646">
    <property type="term" value="P:phosphatidylethanolamine biosynthetic process"/>
    <property type="evidence" value="ECO:0007669"/>
    <property type="project" value="UniProtKB-UniRule"/>
</dbReference>
<keyword evidence="3 12" id="KW-0812">Transmembrane</keyword>
<dbReference type="HAMAP" id="MF_03208">
    <property type="entry name" value="PS_decarb_PSD_B_type1_euk"/>
    <property type="match status" value="1"/>
</dbReference>
<keyword evidence="12" id="KW-0999">Mitochondrion inner membrane</keyword>
<evidence type="ECO:0000313" key="13">
    <source>
        <dbReference type="EMBL" id="KAH3687248.1"/>
    </source>
</evidence>
<comment type="pathway">
    <text evidence="1">Lipid metabolism.</text>
</comment>
<dbReference type="GO" id="GO:0005743">
    <property type="term" value="C:mitochondrial inner membrane"/>
    <property type="evidence" value="ECO:0007669"/>
    <property type="project" value="UniProtKB-SubCell"/>
</dbReference>
<feature type="topological domain" description="Mitochondrial intermembrane" evidence="12">
    <location>
        <begin position="135"/>
        <end position="548"/>
    </location>
</feature>
<evidence type="ECO:0000256" key="4">
    <source>
        <dbReference type="ARBA" id="ARBA00022793"/>
    </source>
</evidence>
<comment type="similarity">
    <text evidence="12">Belongs to the phosphatidylserine decarboxylase family. PSD-B subfamily. Eukaryotic type I sub-subfamily.</text>
</comment>
<feature type="chain" id="PRO_5040554537" description="Phosphatidylserine decarboxylase 1 alpha chain" evidence="12">
    <location>
        <begin position="511"/>
        <end position="548"/>
    </location>
</feature>
<feature type="topological domain" description="Mitochondrial matrix" evidence="12">
    <location>
        <begin position="1"/>
        <end position="115"/>
    </location>
</feature>
<protein>
    <recommendedName>
        <fullName evidence="12">Phosphatidylserine decarboxylase proenzyme 1, mitochondrial</fullName>
        <ecNumber evidence="12">4.1.1.65</ecNumber>
    </recommendedName>
    <component>
        <recommendedName>
            <fullName evidence="12">Phosphatidylserine decarboxylase 1 beta chain</fullName>
        </recommendedName>
    </component>
    <component>
        <recommendedName>
            <fullName evidence="12">Phosphatidylserine decarboxylase 1 alpha chain</fullName>
        </recommendedName>
    </component>
</protein>
<dbReference type="InterPro" id="IPR003817">
    <property type="entry name" value="PS_Dcarbxylase"/>
</dbReference>
<feature type="active site" description="Charge relay system; for autoendoproteolytic cleavage activity" evidence="12">
    <location>
        <position position="244"/>
    </location>
</feature>
<feature type="active site" description="Charge relay system; for autoendoproteolytic cleavage activity" evidence="12">
    <location>
        <position position="387"/>
    </location>
</feature>
<keyword evidence="11 12" id="KW-0670">Pyruvate</keyword>
<evidence type="ECO:0000256" key="11">
    <source>
        <dbReference type="ARBA" id="ARBA00023317"/>
    </source>
</evidence>
<feature type="chain" id="PRO_5040554536" description="Phosphatidylserine decarboxylase 1 beta chain" evidence="12">
    <location>
        <begin position="1"/>
        <end position="510"/>
    </location>
</feature>
<keyword evidence="12" id="KW-0865">Zymogen</keyword>
<comment type="PTM">
    <text evidence="12">Is synthesized initially as an inactive proenzyme. Formation of the active enzyme involves a self-maturation process in which the active site pyruvoyl group is generated from an internal serine residue via an autocatalytic post-translational modification. Two non-identical subunits are generated from the proenzyme in this reaction, and the pyruvate is formed at the N-terminus of the alpha chain, which is derived from the carboxyl end of the proenzyme. The autoendoproteolytic cleavage occurs by a canonical serine protease mechanism, in which the side chain hydroxyl group of the serine supplies its oxygen atom to form the C-terminus of the beta chain, while the remainder of the serine residue undergoes an oxidative deamination to produce ammonia and the pyruvoyl prosthetic group on the alpha chain. During this reaction, the Ser that is part of the protease active site of the proenzyme becomes the pyruvoyl prosthetic group, which constitutes an essential element of the active site of the mature decarboxylase.</text>
</comment>
<dbReference type="EMBL" id="JAEUBG010000897">
    <property type="protein sequence ID" value="KAH3687248.1"/>
    <property type="molecule type" value="Genomic_DNA"/>
</dbReference>
<sequence length="548" mass="61246">MVTTTAVAAAANGSKSQGLIRPLIQVAKDTAIKLSENPASLIQGKRFVQTSSSDEVNKNSLYYNTFYIGSQLKNGIKGRIPPNIRKLSQSYHNRLNNASASTNEAPRSNAQLIKFIALFSVGLIFYTVTVKIFNQTKPCDGEEDELLPKKRDIKPSNSWGVFCYSTLPLNAISRLWGRVNSIDLPIWLREPCFKLYGYTFGVNFEEIQEADITTFKNLSEFFYREIKPEVRPVDETADIVCPSDGTVLQLGVIHDGNIEQVKGMTYSIDEFLGDASNKKLAAPSHPVGFNHVDTEDVVVKRHEEFAELNGISYTLDDIMGGEGKNVTHLKKIIYKDEGERGSLAADSKHISKVVKDLAAQKKVVQSDDKELFFAVIYLAPGDYHRYHSPTNWVVTLRRHFIGELFSVAPYFQRTLNKLFVLNERVALLGYWKYGFFSMIPVGATNVGSIKVNFDKDLATNTKYESAHYQDSELKRVKKNTCYEATYSNASKVLGGQPVTKGEEVGGFMLGSTVVLLFEAPKEFKFNINKGQKVKMGAKLGSVETEQQL</sequence>
<evidence type="ECO:0000256" key="12">
    <source>
        <dbReference type="HAMAP-Rule" id="MF_03208"/>
    </source>
</evidence>
<keyword evidence="10 12" id="KW-1208">Phospholipid metabolism</keyword>
<keyword evidence="14" id="KW-1185">Reference proteome</keyword>
<evidence type="ECO:0000256" key="7">
    <source>
        <dbReference type="ARBA" id="ARBA00023136"/>
    </source>
</evidence>
<dbReference type="InterPro" id="IPR033661">
    <property type="entry name" value="PSD_type1_euk"/>
</dbReference>
<evidence type="ECO:0000256" key="9">
    <source>
        <dbReference type="ARBA" id="ARBA00023239"/>
    </source>
</evidence>
<dbReference type="EC" id="4.1.1.65" evidence="12"/>
<keyword evidence="9 12" id="KW-0456">Lyase</keyword>
<feature type="active site" description="Schiff-base intermediate with substrate; via pyruvic acid; for decarboxylase activity" evidence="12">
    <location>
        <position position="511"/>
    </location>
</feature>
<dbReference type="Proteomes" id="UP000774326">
    <property type="component" value="Unassembled WGS sequence"/>
</dbReference>
<dbReference type="NCBIfam" id="TIGR00163">
    <property type="entry name" value="PS_decarb"/>
    <property type="match status" value="1"/>
</dbReference>
<comment type="subunit">
    <text evidence="12">Heterodimer of a large membrane-associated beta subunit and a small pyruvoyl-containing alpha subunit.</text>
</comment>
<reference evidence="13" key="2">
    <citation type="submission" date="2021-01" db="EMBL/GenBank/DDBJ databases">
        <authorList>
            <person name="Schikora-Tamarit M.A."/>
        </authorList>
    </citation>
    <scope>NUCLEOTIDE SEQUENCE</scope>
    <source>
        <strain evidence="13">CBS2887</strain>
    </source>
</reference>
<keyword evidence="2 12" id="KW-0444">Lipid biosynthesis</keyword>
<dbReference type="PANTHER" id="PTHR10067:SF6">
    <property type="entry name" value="PHOSPHATIDYLSERINE DECARBOXYLASE PROENZYME, MITOCHONDRIAL"/>
    <property type="match status" value="1"/>
</dbReference>
<keyword evidence="8 12" id="KW-0594">Phospholipid biosynthesis</keyword>
<evidence type="ECO:0000256" key="2">
    <source>
        <dbReference type="ARBA" id="ARBA00022516"/>
    </source>
</evidence>
<accession>A0A9P8QAB3</accession>
<dbReference type="PANTHER" id="PTHR10067">
    <property type="entry name" value="PHOSPHATIDYLSERINE DECARBOXYLASE"/>
    <property type="match status" value="1"/>
</dbReference>
<gene>
    <name evidence="12" type="primary">PSD1</name>
    <name evidence="13" type="ORF">WICPIJ_001764</name>
</gene>
<dbReference type="OrthoDB" id="4330at2759"/>
<keyword evidence="7 12" id="KW-0472">Membrane</keyword>
<feature type="modified residue" description="Pyruvic acid (Ser); by autocatalysis" evidence="12">
    <location>
        <position position="511"/>
    </location>
</feature>
<comment type="cofactor">
    <cofactor evidence="12">
        <name>pyruvate</name>
        <dbReference type="ChEBI" id="CHEBI:15361"/>
    </cofactor>
    <text evidence="12">Binds 1 pyruvoyl group covalently per subunit.</text>
</comment>
<keyword evidence="5 12" id="KW-1133">Transmembrane helix</keyword>
<dbReference type="GO" id="GO:0016540">
    <property type="term" value="P:protein autoprocessing"/>
    <property type="evidence" value="ECO:0007669"/>
    <property type="project" value="UniProtKB-UniRule"/>
</dbReference>
<keyword evidence="4 12" id="KW-0210">Decarboxylase</keyword>
<feature type="site" description="Cleavage (non-hydrolytic); by autocatalysis" evidence="12">
    <location>
        <begin position="510"/>
        <end position="511"/>
    </location>
</feature>
<evidence type="ECO:0000313" key="14">
    <source>
        <dbReference type="Proteomes" id="UP000774326"/>
    </source>
</evidence>
<reference evidence="13" key="1">
    <citation type="journal article" date="2021" name="Open Biol.">
        <title>Shared evolutionary footprints suggest mitochondrial oxidative damage underlies multiple complex I losses in fungi.</title>
        <authorList>
            <person name="Schikora-Tamarit M.A."/>
            <person name="Marcet-Houben M."/>
            <person name="Nosek J."/>
            <person name="Gabaldon T."/>
        </authorList>
    </citation>
    <scope>NUCLEOTIDE SEQUENCE</scope>
    <source>
        <strain evidence="13">CBS2887</strain>
    </source>
</reference>
<proteinExistence type="inferred from homology"/>
<evidence type="ECO:0000256" key="6">
    <source>
        <dbReference type="ARBA" id="ARBA00023098"/>
    </source>
</evidence>
<comment type="subcellular location">
    <molecule>Phosphatidylserine decarboxylase 1 beta chain</molecule>
    <subcellularLocation>
        <location evidence="12">Mitochondrion inner membrane</location>
        <topology evidence="12">Single-pass membrane protein</topology>
        <orientation evidence="12">Intermembrane side</orientation>
    </subcellularLocation>
</comment>
<evidence type="ECO:0000256" key="8">
    <source>
        <dbReference type="ARBA" id="ARBA00023209"/>
    </source>
</evidence>
<keyword evidence="6 12" id="KW-0443">Lipid metabolism</keyword>
<feature type="active site" description="Charge relay system; for autoendoproteolytic cleavage activity" evidence="12">
    <location>
        <position position="511"/>
    </location>
</feature>
<dbReference type="Pfam" id="PF02666">
    <property type="entry name" value="PS_Dcarbxylase"/>
    <property type="match status" value="2"/>
</dbReference>
<evidence type="ECO:0000256" key="1">
    <source>
        <dbReference type="ARBA" id="ARBA00005189"/>
    </source>
</evidence>
<organism evidence="13 14">
    <name type="scientific">Wickerhamomyces pijperi</name>
    <name type="common">Yeast</name>
    <name type="synonym">Pichia pijperi</name>
    <dbReference type="NCBI Taxonomy" id="599730"/>
    <lineage>
        <taxon>Eukaryota</taxon>
        <taxon>Fungi</taxon>
        <taxon>Dikarya</taxon>
        <taxon>Ascomycota</taxon>
        <taxon>Saccharomycotina</taxon>
        <taxon>Saccharomycetes</taxon>
        <taxon>Phaffomycetales</taxon>
        <taxon>Wickerhamomycetaceae</taxon>
        <taxon>Wickerhamomyces</taxon>
    </lineage>
</organism>
<dbReference type="GO" id="GO:0004609">
    <property type="term" value="F:phosphatidylserine decarboxylase activity"/>
    <property type="evidence" value="ECO:0007669"/>
    <property type="project" value="UniProtKB-UniRule"/>
</dbReference>